<dbReference type="EMBL" id="JAFLCK010000004">
    <property type="protein sequence ID" value="MBN8659605.1"/>
    <property type="molecule type" value="Genomic_DNA"/>
</dbReference>
<organism evidence="2 3">
    <name type="scientific">Candidatus Obscuribacter phosphatis</name>
    <dbReference type="NCBI Taxonomy" id="1906157"/>
    <lineage>
        <taxon>Bacteria</taxon>
        <taxon>Bacillati</taxon>
        <taxon>Candidatus Melainabacteria</taxon>
        <taxon>Candidatus Obscuribacterales</taxon>
        <taxon>Candidatus Obscuribacteraceae</taxon>
        <taxon>Candidatus Obscuribacter</taxon>
    </lineage>
</organism>
<evidence type="ECO:0008006" key="4">
    <source>
        <dbReference type="Google" id="ProtNLM"/>
    </source>
</evidence>
<evidence type="ECO:0000256" key="1">
    <source>
        <dbReference type="SAM" id="SignalP"/>
    </source>
</evidence>
<evidence type="ECO:0000313" key="3">
    <source>
        <dbReference type="Proteomes" id="UP000664277"/>
    </source>
</evidence>
<reference evidence="2" key="1">
    <citation type="submission" date="2021-02" db="EMBL/GenBank/DDBJ databases">
        <title>Genome-Resolved Metagenomics of a Microbial Community Performing Photosynthetic Biological Nutrient Removal.</title>
        <authorList>
            <person name="Mcdaniel E.A."/>
        </authorList>
    </citation>
    <scope>NUCLEOTIDE SEQUENCE</scope>
    <source>
        <strain evidence="2">UWPOB_OBS1</strain>
    </source>
</reference>
<protein>
    <recommendedName>
        <fullName evidence="4">FecR protein domain-containing protein</fullName>
    </recommendedName>
</protein>
<gene>
    <name evidence="2" type="ORF">J0M35_04535</name>
</gene>
<feature type="signal peptide" evidence="1">
    <location>
        <begin position="1"/>
        <end position="26"/>
    </location>
</feature>
<proteinExistence type="predicted"/>
<feature type="chain" id="PRO_5035196435" description="FecR protein domain-containing protein" evidence="1">
    <location>
        <begin position="27"/>
        <end position="329"/>
    </location>
</feature>
<sequence>MLSKLKAVSVNLLLLAIFGAPGAALAQSVSPSFPSAPPPAVSAPVIPVVPVQTQPVFPVFPVLPPPRTDFTLPLVPTDYTNASMVAPLGVSGPILNPANAVKKIDFNFKDPRSETEDGIMVKHLPGAQYERPQPAAIHLSEGTLLVSVRRPAHLAIVTTPRGDISIDSDAEVIIRYEDGILRVLNLSGLGEGIKVRIHGSEVSASLNGQSFESVKHEPRAMALKVGHELVSSDHALSRADLRPHDGVARRHFALLEDKCMAVSEFSLESALDKMTLLVDLQTKVSGVKERRILGDLAKMAAVLNYMNGAQGFEHGSEHGSGKRPQLGSN</sequence>
<dbReference type="Proteomes" id="UP000664277">
    <property type="component" value="Unassembled WGS sequence"/>
</dbReference>
<dbReference type="AlphaFoldDB" id="A0A8J7TK83"/>
<evidence type="ECO:0000313" key="2">
    <source>
        <dbReference type="EMBL" id="MBN8659605.1"/>
    </source>
</evidence>
<keyword evidence="1" id="KW-0732">Signal</keyword>
<comment type="caution">
    <text evidence="2">The sequence shown here is derived from an EMBL/GenBank/DDBJ whole genome shotgun (WGS) entry which is preliminary data.</text>
</comment>
<accession>A0A8J7TK83</accession>
<name>A0A8J7TK83_9BACT</name>